<keyword evidence="2" id="KW-1185">Reference proteome</keyword>
<organism evidence="1 2">
    <name type="scientific">Desulfopila aestuarii DSM 18488</name>
    <dbReference type="NCBI Taxonomy" id="1121416"/>
    <lineage>
        <taxon>Bacteria</taxon>
        <taxon>Pseudomonadati</taxon>
        <taxon>Thermodesulfobacteriota</taxon>
        <taxon>Desulfobulbia</taxon>
        <taxon>Desulfobulbales</taxon>
        <taxon>Desulfocapsaceae</taxon>
        <taxon>Desulfopila</taxon>
    </lineage>
</organism>
<protein>
    <submittedName>
        <fullName evidence="1">Uncharacterized protein</fullName>
    </submittedName>
</protein>
<sequence>MNTSYPREVVVPHRPIPIAIPEGVAPTEFFNSPCNLRHLARENGLLRTKEGFLLYRKAIGHSNLFDTSIIFDTSAKLLDPMGRPVRRDQLTREENITFSRMTNVVFQYMLEKYPDPKEHLVFCGEASLDATWPLNKPGVPSIRMIHNHFIVFEKSLLASSPAAADDDPNLTDSGQNGIFLYYLSEVYLRFLDVLRLELLRPIPPEEGKLSITGYPQGLPSWEVIGGADTLNRGKFWKEYDMVLSGFLEFYRTFFALVASGDTRIPAGAVYKSQIEDILLLNNQFHEAARILRLEVTEDPKLANEIRWQPAYKQLLYRDDDGRLIVTISQNSVGNAITELLGVVVKRIADEKAYAEDEPALVDQLLELRHRLIKYNLGTALSTPSWPHGRFVSR</sequence>
<dbReference type="STRING" id="1121416.SAMN02745220_02184"/>
<dbReference type="AlphaFoldDB" id="A0A1M7Y6H1"/>
<dbReference type="OrthoDB" id="9763435at2"/>
<dbReference type="RefSeq" id="WP_073613483.1">
    <property type="nucleotide sequence ID" value="NZ_FRFE01000009.1"/>
</dbReference>
<dbReference type="EMBL" id="FRFE01000009">
    <property type="protein sequence ID" value="SHO48191.1"/>
    <property type="molecule type" value="Genomic_DNA"/>
</dbReference>
<evidence type="ECO:0000313" key="1">
    <source>
        <dbReference type="EMBL" id="SHO48191.1"/>
    </source>
</evidence>
<evidence type="ECO:0000313" key="2">
    <source>
        <dbReference type="Proteomes" id="UP000184603"/>
    </source>
</evidence>
<gene>
    <name evidence="1" type="ORF">SAMN02745220_02184</name>
</gene>
<name>A0A1M7Y6H1_9BACT</name>
<reference evidence="1 2" key="1">
    <citation type="submission" date="2016-12" db="EMBL/GenBank/DDBJ databases">
        <authorList>
            <person name="Song W.-J."/>
            <person name="Kurnit D.M."/>
        </authorList>
    </citation>
    <scope>NUCLEOTIDE SEQUENCE [LARGE SCALE GENOMIC DNA]</scope>
    <source>
        <strain evidence="1 2">DSM 18488</strain>
    </source>
</reference>
<dbReference type="Proteomes" id="UP000184603">
    <property type="component" value="Unassembled WGS sequence"/>
</dbReference>
<proteinExistence type="predicted"/>
<accession>A0A1M7Y6H1</accession>